<dbReference type="SUPFAM" id="SSF52540">
    <property type="entry name" value="P-loop containing nucleoside triphosphate hydrolases"/>
    <property type="match status" value="1"/>
</dbReference>
<evidence type="ECO:0000256" key="18">
    <source>
        <dbReference type="ARBA" id="ARBA00047984"/>
    </source>
</evidence>
<dbReference type="GO" id="GO:0000965">
    <property type="term" value="P:mitochondrial RNA 3'-end processing"/>
    <property type="evidence" value="ECO:0007669"/>
    <property type="project" value="TreeGrafter"/>
</dbReference>
<evidence type="ECO:0000256" key="5">
    <source>
        <dbReference type="ARBA" id="ARBA00007617"/>
    </source>
</evidence>
<feature type="compositionally biased region" description="Low complexity" evidence="20">
    <location>
        <begin position="847"/>
        <end position="877"/>
    </location>
</feature>
<evidence type="ECO:0000256" key="12">
    <source>
        <dbReference type="ARBA" id="ARBA00022806"/>
    </source>
</evidence>
<dbReference type="InterPro" id="IPR056377">
    <property type="entry name" value="DExH18_N"/>
</dbReference>
<comment type="catalytic activity">
    <reaction evidence="18">
        <text>ATP + H2O = ADP + phosphate + H(+)</text>
        <dbReference type="Rhea" id="RHEA:13065"/>
        <dbReference type="ChEBI" id="CHEBI:15377"/>
        <dbReference type="ChEBI" id="CHEBI:15378"/>
        <dbReference type="ChEBI" id="CHEBI:30616"/>
        <dbReference type="ChEBI" id="CHEBI:43474"/>
        <dbReference type="ChEBI" id="CHEBI:456216"/>
        <dbReference type="EC" id="3.6.4.13"/>
    </reaction>
</comment>
<evidence type="ECO:0000256" key="15">
    <source>
        <dbReference type="ARBA" id="ARBA00022946"/>
    </source>
</evidence>
<feature type="region of interest" description="Disordered" evidence="20">
    <location>
        <begin position="939"/>
        <end position="981"/>
    </location>
</feature>
<evidence type="ECO:0000256" key="1">
    <source>
        <dbReference type="ARBA" id="ARBA00001936"/>
    </source>
</evidence>
<accession>A0A2P6VC43</accession>
<comment type="subunit">
    <text evidence="6">Homodimer; in free form. Component of the mitochondrial degradosome (mtEXO) complex which is a heteropentamer containing 2 copies of SUPV3L1 and 3 copies of PNPT1.</text>
</comment>
<dbReference type="STRING" id="554055.A0A2P6VC43"/>
<evidence type="ECO:0000256" key="4">
    <source>
        <dbReference type="ARBA" id="ARBA00004436"/>
    </source>
</evidence>
<evidence type="ECO:0000256" key="10">
    <source>
        <dbReference type="ARBA" id="ARBA00022753"/>
    </source>
</evidence>
<dbReference type="Gene3D" id="1.20.272.40">
    <property type="match status" value="1"/>
</dbReference>
<keyword evidence="25" id="KW-1185">Reference proteome</keyword>
<dbReference type="GO" id="GO:0003724">
    <property type="term" value="F:RNA helicase activity"/>
    <property type="evidence" value="ECO:0007669"/>
    <property type="project" value="UniProtKB-EC"/>
</dbReference>
<evidence type="ECO:0000256" key="2">
    <source>
        <dbReference type="ARBA" id="ARBA00001946"/>
    </source>
</evidence>
<dbReference type="EC" id="3.6.4.13" evidence="7"/>
<dbReference type="Pfam" id="PF12513">
    <property type="entry name" value="SUV3_C"/>
    <property type="match status" value="1"/>
</dbReference>
<evidence type="ECO:0000256" key="19">
    <source>
        <dbReference type="PROSITE-ProRule" id="PRU00646"/>
    </source>
</evidence>
<dbReference type="Pfam" id="PF18147">
    <property type="entry name" value="Suv3_C_1"/>
    <property type="match status" value="1"/>
</dbReference>
<dbReference type="GO" id="GO:0015031">
    <property type="term" value="P:protein transport"/>
    <property type="evidence" value="ECO:0007669"/>
    <property type="project" value="UniProtKB-UniRule"/>
</dbReference>
<dbReference type="EMBL" id="LHPF02000014">
    <property type="protein sequence ID" value="PSC71656.1"/>
    <property type="molecule type" value="Genomic_DNA"/>
</dbReference>
<dbReference type="PANTHER" id="PTHR12131:SF28">
    <property type="entry name" value="DEXH-BOX ATP-DEPENDENT RNA HELICASE DEXH18, MITOCHONDRIAL"/>
    <property type="match status" value="1"/>
</dbReference>
<evidence type="ECO:0000256" key="6">
    <source>
        <dbReference type="ARBA" id="ARBA00011661"/>
    </source>
</evidence>
<dbReference type="InterPro" id="IPR009851">
    <property type="entry name" value="Mod_r"/>
</dbReference>
<comment type="caution">
    <text evidence="24">The sequence shown here is derived from an EMBL/GenBank/DDBJ whole genome shotgun (WGS) entry which is preliminary data.</text>
</comment>
<feature type="compositionally biased region" description="Low complexity" evidence="20">
    <location>
        <begin position="965"/>
        <end position="977"/>
    </location>
</feature>
<feature type="compositionally biased region" description="Basic and acidic residues" evidence="20">
    <location>
        <begin position="810"/>
        <end position="824"/>
    </location>
</feature>
<keyword evidence="9" id="KW-0547">Nucleotide-binding</keyword>
<keyword evidence="8 19" id="KW-0813">Transport</keyword>
<comment type="subcellular location">
    <subcellularLocation>
        <location evidence="3">Endosome</location>
    </subcellularLocation>
    <subcellularLocation>
        <location evidence="4">Mitochondrion matrix</location>
        <location evidence="4">Mitochondrion nucleoid</location>
    </subcellularLocation>
</comment>
<name>A0A2P6VC43_9CHLO</name>
<keyword evidence="16" id="KW-0496">Mitochondrion</keyword>
<dbReference type="GO" id="GO:0005524">
    <property type="term" value="F:ATP binding"/>
    <property type="evidence" value="ECO:0007669"/>
    <property type="project" value="UniProtKB-KW"/>
</dbReference>
<evidence type="ECO:0000256" key="16">
    <source>
        <dbReference type="ARBA" id="ARBA00023128"/>
    </source>
</evidence>
<comment type="cofactor">
    <cofactor evidence="1">
        <name>Mn(2+)</name>
        <dbReference type="ChEBI" id="CHEBI:29035"/>
    </cofactor>
</comment>
<evidence type="ECO:0000259" key="23">
    <source>
        <dbReference type="PROSITE" id="PS51314"/>
    </source>
</evidence>
<dbReference type="PROSITE" id="PS51194">
    <property type="entry name" value="HELICASE_CTER"/>
    <property type="match status" value="1"/>
</dbReference>
<evidence type="ECO:0000256" key="17">
    <source>
        <dbReference type="ARBA" id="ARBA00023271"/>
    </source>
</evidence>
<organism evidence="24 25">
    <name type="scientific">Micractinium conductrix</name>
    <dbReference type="NCBI Taxonomy" id="554055"/>
    <lineage>
        <taxon>Eukaryota</taxon>
        <taxon>Viridiplantae</taxon>
        <taxon>Chlorophyta</taxon>
        <taxon>core chlorophytes</taxon>
        <taxon>Trebouxiophyceae</taxon>
        <taxon>Chlorellales</taxon>
        <taxon>Chlorellaceae</taxon>
        <taxon>Chlorella clade</taxon>
        <taxon>Micractinium</taxon>
    </lineage>
</organism>
<evidence type="ECO:0000256" key="7">
    <source>
        <dbReference type="ARBA" id="ARBA00012552"/>
    </source>
</evidence>
<evidence type="ECO:0000256" key="3">
    <source>
        <dbReference type="ARBA" id="ARBA00004177"/>
    </source>
</evidence>
<keyword evidence="11" id="KW-0378">Hydrolase</keyword>
<protein>
    <recommendedName>
        <fullName evidence="7">RNA helicase</fullName>
        <ecNumber evidence="7">3.6.4.13</ecNumber>
    </recommendedName>
</protein>
<dbReference type="OrthoDB" id="6692397at2759"/>
<dbReference type="GO" id="GO:0016787">
    <property type="term" value="F:hydrolase activity"/>
    <property type="evidence" value="ECO:0007669"/>
    <property type="project" value="UniProtKB-KW"/>
</dbReference>
<comment type="similarity">
    <text evidence="5">Belongs to the VPS37 family.</text>
</comment>
<keyword evidence="14 19" id="KW-0653">Protein transport</keyword>
<dbReference type="PROSITE" id="PS51192">
    <property type="entry name" value="HELICASE_ATP_BIND_1"/>
    <property type="match status" value="1"/>
</dbReference>
<evidence type="ECO:0000256" key="9">
    <source>
        <dbReference type="ARBA" id="ARBA00022741"/>
    </source>
</evidence>
<sequence length="993" mass="108797">MSLAALRRARASTLARQLALLRQAAGGATTCISAAAAGGSASLGLPSTASPLWRYDSPMLRHLSSIVSPLEASSAATPAADVVLPPYEQLRAAAAAAAARAGSNGRPVPQLSMTAGERTHFESLLRSFVHAAAVQDQALAIYVNRKLYAAAAPKFHDFLLAAMDPQLCAALLRLQPGAGVQEALFPLFAQFVLERYTAEIKAYRDMVQTVDLRNPHQWFPMARALQRRIIYHAGPTNSGKTYNALQAMRAAKSGVYCGPLRLLAMEVYDTCNADGLYCNLVTGQERREVPGAHHTACTVEMVSMQRRVDVAVIDEVQMIGDDNRGWAWTRALMGVPANEVHLCGDGSAVPLVRKICEEMGEVFELNTYDRFTKLTVEEGGLEGGSYAAVQPGDCIVAFSRRDIYDIKQIIEQETKHGACVVYGALPPETRRQQARLFNEPDNPYRVLVASDAVGMGLNLNIRRIIFHSVMKHEGGRERVPVSVSMLKQIAGRAGRRSSQWPAGLATCRDADDVPRLQEALDVPLEELSTPTAGLFPEYEHFEVFAGQRPDEPYSALLAAFEKEALLDSSYFFCKQEGVHGVAQLLGKLELSIRDMFSFCMAPASATDPKLGAALLHFATKYSKGLPVTFEMAVPNRVPRNTDELRQLESAHQVAMLWLWLSYRFDEEAFPGREQVQEQATLICHMLDKGLRRLTRLSKSGADIADTPVRPELERIFKCFSGEIGVIEAQRAEQRAAEQEARRRERAEQKEAAQQRRLERRALRDATAPERRQARLEKQQRQRAEAGGGSAEAAGAPAGDEDALNRRAQRRERVAAAAERRRELAGEPIAAQLRVGKRRRSAESSGTAGAAAPAAAVGAQAQPAGQQQQEQEQWARAGDGSPPKEHTAAQEQVHQERKARRRELRRQLAAQRAEEQQRRYLETRLAGVAGEEDLAVAGLLSTPRATHAHPRSNLDGKGSRSMQAVASAGGEEGPSSSGRMWSNGWQRLMASLGR</sequence>
<dbReference type="Pfam" id="PF22527">
    <property type="entry name" value="DEXQc_Suv3"/>
    <property type="match status" value="1"/>
</dbReference>
<dbReference type="InterPro" id="IPR014001">
    <property type="entry name" value="Helicase_ATP-bd"/>
</dbReference>
<dbReference type="Pfam" id="PF00271">
    <property type="entry name" value="Helicase_C"/>
    <property type="match status" value="1"/>
</dbReference>
<feature type="domain" description="VPS37 C-terminal" evidence="23">
    <location>
        <begin position="1"/>
        <end position="28"/>
    </location>
</feature>
<feature type="compositionally biased region" description="Basic and acidic residues" evidence="20">
    <location>
        <begin position="881"/>
        <end position="895"/>
    </location>
</feature>
<dbReference type="GO" id="GO:0000813">
    <property type="term" value="C:ESCRT I complex"/>
    <property type="evidence" value="ECO:0007669"/>
    <property type="project" value="UniProtKB-ARBA"/>
</dbReference>
<keyword evidence="15" id="KW-0809">Transit peptide</keyword>
<feature type="region of interest" description="Disordered" evidence="20">
    <location>
        <begin position="737"/>
        <end position="916"/>
    </location>
</feature>
<dbReference type="FunFam" id="3.40.50.300:FF:000269">
    <property type="entry name" value="ATP-dependent RNA helicase SUPV3L1, mitochondrial"/>
    <property type="match status" value="1"/>
</dbReference>
<dbReference type="AlphaFoldDB" id="A0A2P6VC43"/>
<dbReference type="SMART" id="SM00490">
    <property type="entry name" value="HELICc"/>
    <property type="match status" value="1"/>
</dbReference>
<feature type="domain" description="Helicase C-terminal" evidence="22">
    <location>
        <begin position="367"/>
        <end position="535"/>
    </location>
</feature>
<dbReference type="Gene3D" id="1.20.58.1080">
    <property type="match status" value="1"/>
</dbReference>
<dbReference type="PANTHER" id="PTHR12131">
    <property type="entry name" value="ATP-DEPENDENT RNA AND DNA HELICASE"/>
    <property type="match status" value="1"/>
</dbReference>
<dbReference type="Gene3D" id="3.40.50.300">
    <property type="entry name" value="P-loop containing nucleotide triphosphate hydrolases"/>
    <property type="match status" value="2"/>
</dbReference>
<evidence type="ECO:0000313" key="25">
    <source>
        <dbReference type="Proteomes" id="UP000239649"/>
    </source>
</evidence>
<comment type="cofactor">
    <cofactor evidence="2">
        <name>Mg(2+)</name>
        <dbReference type="ChEBI" id="CHEBI:18420"/>
    </cofactor>
</comment>
<keyword evidence="13" id="KW-0067">ATP-binding</keyword>
<dbReference type="PROSITE" id="PS51314">
    <property type="entry name" value="VPS37_C"/>
    <property type="match status" value="1"/>
</dbReference>
<evidence type="ECO:0000313" key="24">
    <source>
        <dbReference type="EMBL" id="PSC71656.1"/>
    </source>
</evidence>
<keyword evidence="12 24" id="KW-0347">Helicase</keyword>
<keyword evidence="17" id="KW-1135">Mitochondrion nucleoid</keyword>
<dbReference type="CDD" id="cd18805">
    <property type="entry name" value="SF2_C_suv3"/>
    <property type="match status" value="1"/>
</dbReference>
<dbReference type="Proteomes" id="UP000239649">
    <property type="component" value="Unassembled WGS sequence"/>
</dbReference>
<evidence type="ECO:0000256" key="11">
    <source>
        <dbReference type="ARBA" id="ARBA00022801"/>
    </source>
</evidence>
<dbReference type="InterPro" id="IPR022192">
    <property type="entry name" value="SUV3_C"/>
</dbReference>
<feature type="domain" description="Helicase ATP-binding" evidence="21">
    <location>
        <begin position="221"/>
        <end position="366"/>
    </location>
</feature>
<dbReference type="InterPro" id="IPR041082">
    <property type="entry name" value="Suv3_C_1"/>
</dbReference>
<dbReference type="FunFam" id="3.40.50.300:FF:000957">
    <property type="entry name" value="ATP-dependent RNA helicase SUV3L, mitochondrial"/>
    <property type="match status" value="1"/>
</dbReference>
<dbReference type="Pfam" id="PF23703">
    <property type="entry name" value="DExH18_N"/>
    <property type="match status" value="1"/>
</dbReference>
<evidence type="ECO:0000256" key="14">
    <source>
        <dbReference type="ARBA" id="ARBA00022927"/>
    </source>
</evidence>
<dbReference type="SMART" id="SM00487">
    <property type="entry name" value="DEXDc"/>
    <property type="match status" value="1"/>
</dbReference>
<evidence type="ECO:0000256" key="8">
    <source>
        <dbReference type="ARBA" id="ARBA00022448"/>
    </source>
</evidence>
<evidence type="ECO:0000256" key="13">
    <source>
        <dbReference type="ARBA" id="ARBA00022840"/>
    </source>
</evidence>
<dbReference type="GO" id="GO:0045025">
    <property type="term" value="C:mitochondrial degradosome"/>
    <property type="evidence" value="ECO:0007669"/>
    <property type="project" value="TreeGrafter"/>
</dbReference>
<dbReference type="InterPro" id="IPR044774">
    <property type="entry name" value="Suv3_DEXQc"/>
</dbReference>
<keyword evidence="10" id="KW-0967">Endosome</keyword>
<evidence type="ECO:0000259" key="21">
    <source>
        <dbReference type="PROSITE" id="PS51192"/>
    </source>
</evidence>
<dbReference type="GO" id="GO:0042645">
    <property type="term" value="C:mitochondrial nucleoid"/>
    <property type="evidence" value="ECO:0007669"/>
    <property type="project" value="UniProtKB-SubCell"/>
</dbReference>
<proteinExistence type="inferred from homology"/>
<dbReference type="InterPro" id="IPR027417">
    <property type="entry name" value="P-loop_NTPase"/>
</dbReference>
<dbReference type="InterPro" id="IPR050699">
    <property type="entry name" value="RNA-DNA_Helicase"/>
</dbReference>
<evidence type="ECO:0000256" key="20">
    <source>
        <dbReference type="SAM" id="MobiDB-lite"/>
    </source>
</evidence>
<evidence type="ECO:0000259" key="22">
    <source>
        <dbReference type="PROSITE" id="PS51194"/>
    </source>
</evidence>
<dbReference type="CDD" id="cd17913">
    <property type="entry name" value="DEXQc_Suv3"/>
    <property type="match status" value="1"/>
</dbReference>
<dbReference type="InterPro" id="IPR055206">
    <property type="entry name" value="DEXQc_SUV3"/>
</dbReference>
<dbReference type="InterPro" id="IPR001650">
    <property type="entry name" value="Helicase_C-like"/>
</dbReference>
<gene>
    <name evidence="24" type="ORF">C2E20_5115</name>
</gene>
<feature type="compositionally biased region" description="Basic and acidic residues" evidence="20">
    <location>
        <begin position="737"/>
        <end position="783"/>
    </location>
</feature>
<reference evidence="24 25" key="1">
    <citation type="journal article" date="2018" name="Plant J.">
        <title>Genome sequences of Chlorella sorokiniana UTEX 1602 and Micractinium conductrix SAG 241.80: implications to maltose excretion by a green alga.</title>
        <authorList>
            <person name="Arriola M.B."/>
            <person name="Velmurugan N."/>
            <person name="Zhang Y."/>
            <person name="Plunkett M.H."/>
            <person name="Hondzo H."/>
            <person name="Barney B.M."/>
        </authorList>
    </citation>
    <scope>NUCLEOTIDE SEQUENCE [LARGE SCALE GENOMIC DNA]</scope>
    <source>
        <strain evidence="24 25">SAG 241.80</strain>
    </source>
</reference>